<name>A0A3E0TWC0_9GAMM</name>
<dbReference type="Pfam" id="PF26107">
    <property type="entry name" value="BrxR_CTD"/>
    <property type="match status" value="1"/>
</dbReference>
<protein>
    <recommendedName>
        <fullName evidence="1">DNA-binding transcriptional repressor CapW C-terminal dimerisation domain-containing protein</fullName>
    </recommendedName>
</protein>
<proteinExistence type="predicted"/>
<dbReference type="InterPro" id="IPR059020">
    <property type="entry name" value="CapW_CTD"/>
</dbReference>
<sequence length="80" mass="9534">MLPLLLELHPNLNDDLKASVRRDYGMADNQDEVLLTERGALIWLLCCQWLIDKTDKESSKDKNRHYNFQLKNRQMLLDYL</sequence>
<evidence type="ECO:0000313" key="2">
    <source>
        <dbReference type="EMBL" id="REL28720.1"/>
    </source>
</evidence>
<dbReference type="AlphaFoldDB" id="A0A3E0TWC0"/>
<evidence type="ECO:0000313" key="3">
    <source>
        <dbReference type="Proteomes" id="UP000256478"/>
    </source>
</evidence>
<accession>A0A3E0TWC0</accession>
<reference evidence="2 3" key="1">
    <citation type="submission" date="2018-08" db="EMBL/GenBank/DDBJ databases">
        <title>Thalassotalea euphylliae genome.</title>
        <authorList>
            <person name="Summers S."/>
            <person name="Rice S.A."/>
            <person name="Freckelton M.L."/>
            <person name="Nedved B.T."/>
            <person name="Hadfield M.G."/>
        </authorList>
    </citation>
    <scope>NUCLEOTIDE SEQUENCE [LARGE SCALE GENOMIC DNA]</scope>
    <source>
        <strain evidence="2 3">H1</strain>
    </source>
</reference>
<dbReference type="Proteomes" id="UP000256478">
    <property type="component" value="Unassembled WGS sequence"/>
</dbReference>
<comment type="caution">
    <text evidence="2">The sequence shown here is derived from an EMBL/GenBank/DDBJ whole genome shotgun (WGS) entry which is preliminary data.</text>
</comment>
<dbReference type="EMBL" id="QUOU01000001">
    <property type="protein sequence ID" value="REL28720.1"/>
    <property type="molecule type" value="Genomic_DNA"/>
</dbReference>
<evidence type="ECO:0000259" key="1">
    <source>
        <dbReference type="Pfam" id="PF26107"/>
    </source>
</evidence>
<gene>
    <name evidence="2" type="ORF">DXX93_20540</name>
</gene>
<feature type="domain" description="DNA-binding transcriptional repressor CapW C-terminal dimerisation" evidence="1">
    <location>
        <begin position="3"/>
        <end position="74"/>
    </location>
</feature>
<organism evidence="2 3">
    <name type="scientific">Thalassotalea euphylliae</name>
    <dbReference type="NCBI Taxonomy" id="1655234"/>
    <lineage>
        <taxon>Bacteria</taxon>
        <taxon>Pseudomonadati</taxon>
        <taxon>Pseudomonadota</taxon>
        <taxon>Gammaproteobacteria</taxon>
        <taxon>Alteromonadales</taxon>
        <taxon>Colwelliaceae</taxon>
        <taxon>Thalassotalea</taxon>
    </lineage>
</organism>